<accession>A0AAV9SNC0</accession>
<sequence>MDVFTDVDIFKEIISAALRGVGVYILLDDSRVSSFLNMSRSVGIDILDIKNLRVRTVQGEQYQCRSAVKFHGSLEQRFILVDCQTVLHGTYSYTWSFEKLNLSMVLVVTGQLVSSYNEEFRRLYGRSILPAALSSGSLLSTYPKSSQLSLNHLHMNSRPTPNMRGVMNDRFNDAALLNRGYSVQEMLHQSHFTDAGNLVRGHSYGGDLHKYNSMTRLRMGTKNLGVPVAPGRTGSALRHCRYVHQPNMASQQHLRHQTRYGADHNLIPFNSETSLHKWKIDTYLTERDISPDASGDAQSLMISPHSSHTGLNEYQSQLIHCRSMDIRSRMEEMRQKRLSLQEHANPRQSQESLRSLYSTSDRQQYMRPLQGRPRVAEMDPENISNLKDSELYEKADKTEQIFTDGKRSVSHSNIKMGADQKHNSALTRTRSNSELDSKLSDSTLKVSNLLSDSLRHFRVRESLTEIPEEKEALNSCGDRFESVLGEKKEVRSKEVGPPREGNKSIHRNPAESCPTVELQRGPTKREHTQKEGSELQRKNCMTTITDNEKKVSRKEKSLQRSLLKSQNTLDSNQALQTDHSKASSSGRLTEMSQSQNSHRGPSGTEKQTAKQKYPFSKLSPQRSSKRKTIPSADQDQGLRSPPDNEPALASQIKRERAYSRYEYSISTENICVDKQESLGSSSDKVKTLSLNRQGDAFHVHQTHGGADNKLGRLMQRMGNLINKNK</sequence>
<proteinExistence type="inferred from homology"/>
<dbReference type="GO" id="GO:0007165">
    <property type="term" value="P:signal transduction"/>
    <property type="evidence" value="ECO:0007669"/>
    <property type="project" value="TreeGrafter"/>
</dbReference>
<name>A0AAV9SNC0_9TELE</name>
<feature type="domain" description="Scaffolding anchor of CK1" evidence="3">
    <location>
        <begin position="1"/>
        <end position="127"/>
    </location>
</feature>
<dbReference type="Pfam" id="PF07894">
    <property type="entry name" value="SACK1"/>
    <property type="match status" value="1"/>
</dbReference>
<evidence type="ECO:0000313" key="4">
    <source>
        <dbReference type="EMBL" id="KAK5622815.1"/>
    </source>
</evidence>
<reference evidence="4 5" key="1">
    <citation type="submission" date="2021-06" db="EMBL/GenBank/DDBJ databases">
        <authorList>
            <person name="Palmer J.M."/>
        </authorList>
    </citation>
    <scope>NUCLEOTIDE SEQUENCE [LARGE SCALE GENOMIC DNA]</scope>
    <source>
        <strain evidence="4 5">MEX-2019</strain>
        <tissue evidence="4">Muscle</tissue>
    </source>
</reference>
<protein>
    <recommendedName>
        <fullName evidence="3">Scaffolding anchor of CK1 domain-containing protein</fullName>
    </recommendedName>
</protein>
<evidence type="ECO:0000256" key="1">
    <source>
        <dbReference type="ARBA" id="ARBA00006937"/>
    </source>
</evidence>
<dbReference type="SUPFAM" id="SSF56024">
    <property type="entry name" value="Phospholipase D/nuclease"/>
    <property type="match status" value="1"/>
</dbReference>
<dbReference type="GO" id="GO:0016020">
    <property type="term" value="C:membrane"/>
    <property type="evidence" value="ECO:0007669"/>
    <property type="project" value="TreeGrafter"/>
</dbReference>
<feature type="region of interest" description="Disordered" evidence="2">
    <location>
        <begin position="338"/>
        <end position="362"/>
    </location>
</feature>
<dbReference type="Gene3D" id="3.30.870.10">
    <property type="entry name" value="Endonuclease Chain A"/>
    <property type="match status" value="1"/>
</dbReference>
<dbReference type="GO" id="GO:0019901">
    <property type="term" value="F:protein kinase binding"/>
    <property type="evidence" value="ECO:0007669"/>
    <property type="project" value="TreeGrafter"/>
</dbReference>
<evidence type="ECO:0000313" key="5">
    <source>
        <dbReference type="Proteomes" id="UP001311232"/>
    </source>
</evidence>
<feature type="compositionally biased region" description="Polar residues" evidence="2">
    <location>
        <begin position="346"/>
        <end position="362"/>
    </location>
</feature>
<evidence type="ECO:0000259" key="3">
    <source>
        <dbReference type="Pfam" id="PF07894"/>
    </source>
</evidence>
<keyword evidence="5" id="KW-1185">Reference proteome</keyword>
<dbReference type="EMBL" id="JAHHUM010000077">
    <property type="protein sequence ID" value="KAK5622815.1"/>
    <property type="molecule type" value="Genomic_DNA"/>
</dbReference>
<feature type="compositionally biased region" description="Polar residues" evidence="2">
    <location>
        <begin position="559"/>
        <end position="599"/>
    </location>
</feature>
<feature type="compositionally biased region" description="Basic and acidic residues" evidence="2">
    <location>
        <begin position="487"/>
        <end position="503"/>
    </location>
</feature>
<gene>
    <name evidence="4" type="ORF">CRENBAI_024612</name>
</gene>
<evidence type="ECO:0000256" key="2">
    <source>
        <dbReference type="SAM" id="MobiDB-lite"/>
    </source>
</evidence>
<feature type="compositionally biased region" description="Basic and acidic residues" evidence="2">
    <location>
        <begin position="523"/>
        <end position="537"/>
    </location>
</feature>
<organism evidence="4 5">
    <name type="scientific">Crenichthys baileyi</name>
    <name type="common">White River springfish</name>
    <dbReference type="NCBI Taxonomy" id="28760"/>
    <lineage>
        <taxon>Eukaryota</taxon>
        <taxon>Metazoa</taxon>
        <taxon>Chordata</taxon>
        <taxon>Craniata</taxon>
        <taxon>Vertebrata</taxon>
        <taxon>Euteleostomi</taxon>
        <taxon>Actinopterygii</taxon>
        <taxon>Neopterygii</taxon>
        <taxon>Teleostei</taxon>
        <taxon>Neoteleostei</taxon>
        <taxon>Acanthomorphata</taxon>
        <taxon>Ovalentaria</taxon>
        <taxon>Atherinomorphae</taxon>
        <taxon>Cyprinodontiformes</taxon>
        <taxon>Goodeidae</taxon>
        <taxon>Crenichthys</taxon>
    </lineage>
</organism>
<feature type="compositionally biased region" description="Basic and acidic residues" evidence="2">
    <location>
        <begin position="546"/>
        <end position="558"/>
    </location>
</feature>
<dbReference type="PANTHER" id="PTHR16181">
    <property type="entry name" value="PROTEIN FAM83A-RELATED"/>
    <property type="match status" value="1"/>
</dbReference>
<dbReference type="PANTHER" id="PTHR16181:SF29">
    <property type="entry name" value="PROTEIN FAM83A-RELATED"/>
    <property type="match status" value="1"/>
</dbReference>
<feature type="region of interest" description="Disordered" evidence="2">
    <location>
        <begin position="418"/>
        <end position="441"/>
    </location>
</feature>
<comment type="caution">
    <text evidence="4">The sequence shown here is derived from an EMBL/GenBank/DDBJ whole genome shotgun (WGS) entry which is preliminary data.</text>
</comment>
<dbReference type="InterPro" id="IPR012461">
    <property type="entry name" value="SACK1"/>
</dbReference>
<dbReference type="Proteomes" id="UP001311232">
    <property type="component" value="Unassembled WGS sequence"/>
</dbReference>
<comment type="similarity">
    <text evidence="1">Belongs to the FAM83 family.</text>
</comment>
<dbReference type="AlphaFoldDB" id="A0AAV9SNC0"/>
<dbReference type="GO" id="GO:0005737">
    <property type="term" value="C:cytoplasm"/>
    <property type="evidence" value="ECO:0007669"/>
    <property type="project" value="TreeGrafter"/>
</dbReference>
<feature type="region of interest" description="Disordered" evidence="2">
    <location>
        <begin position="487"/>
        <end position="653"/>
    </location>
</feature>
<dbReference type="InterPro" id="IPR050944">
    <property type="entry name" value="FAM83"/>
</dbReference>